<dbReference type="Gene3D" id="3.30.160.60">
    <property type="entry name" value="Classic Zinc Finger"/>
    <property type="match status" value="2"/>
</dbReference>
<evidence type="ECO:0000313" key="8">
    <source>
        <dbReference type="EnsemblMetazoa" id="LLOJ007683-PA"/>
    </source>
</evidence>
<sequence length="426" mass="50491">MAGNHRVFTEYTIPQIPFCRLCLHKLGLLRKVTPEDEISYLMDKHLGLSIHEASYLVCEECCRQLTSFGYFYTKVQETIDSFLADVQQNARVIYETSSENLKSENDLEDFISISQIKLEHDNDNDEEEEPLREPEEPEELLHPQDVGRKEDVVRRKSTRLRRTNRRYIPDQTTSQRLVGTKRKSKDTLENHPKKPRNSSQNTSKQFSIQNSYAWPSNLNRKDFPEKIFENYRNLFNRTDTRELISKFYDLQCKICKRHYRNVTSFQKHNSTVHKKTKPLFCSCSMEVKNSREAYVHMVQHIQPDALRCDTCGLLESNMYRLKTHKTIHLPKIYKCDKCPSAFETKKKLQTHKTQLCKNLKQKTKIRFSCHYCGKCFSTKNTVYQHMISIHFKKLNYKCTECGKQFLNRAKLKWHQKKEGHDLLHCT</sequence>
<dbReference type="PANTHER" id="PTHR24379:SF121">
    <property type="entry name" value="C2H2-TYPE DOMAIN-CONTAINING PROTEIN"/>
    <property type="match status" value="1"/>
</dbReference>
<keyword evidence="4" id="KW-0862">Zinc</keyword>
<accession>A0A1B0CS34</accession>
<keyword evidence="9" id="KW-1185">Reference proteome</keyword>
<dbReference type="SMART" id="SM00355">
    <property type="entry name" value="ZnF_C2H2"/>
    <property type="match status" value="5"/>
</dbReference>
<feature type="region of interest" description="Disordered" evidence="6">
    <location>
        <begin position="118"/>
        <end position="205"/>
    </location>
</feature>
<evidence type="ECO:0000313" key="9">
    <source>
        <dbReference type="Proteomes" id="UP000092461"/>
    </source>
</evidence>
<dbReference type="EMBL" id="AJWK01025608">
    <property type="status" value="NOT_ANNOTATED_CDS"/>
    <property type="molecule type" value="Genomic_DNA"/>
</dbReference>
<feature type="domain" description="C2H2-type" evidence="7">
    <location>
        <begin position="333"/>
        <end position="363"/>
    </location>
</feature>
<feature type="domain" description="C2H2-type" evidence="7">
    <location>
        <begin position="396"/>
        <end position="426"/>
    </location>
</feature>
<keyword evidence="2" id="KW-0677">Repeat</keyword>
<dbReference type="PROSITE" id="PS50157">
    <property type="entry name" value="ZINC_FINGER_C2H2_2"/>
    <property type="match status" value="4"/>
</dbReference>
<evidence type="ECO:0000259" key="7">
    <source>
        <dbReference type="PROSITE" id="PS50157"/>
    </source>
</evidence>
<feature type="compositionally biased region" description="Basic and acidic residues" evidence="6">
    <location>
        <begin position="131"/>
        <end position="154"/>
    </location>
</feature>
<evidence type="ECO:0000256" key="3">
    <source>
        <dbReference type="ARBA" id="ARBA00022771"/>
    </source>
</evidence>
<keyword evidence="3 5" id="KW-0863">Zinc-finger</keyword>
<evidence type="ECO:0000256" key="4">
    <source>
        <dbReference type="ARBA" id="ARBA00022833"/>
    </source>
</evidence>
<dbReference type="PANTHER" id="PTHR24379">
    <property type="entry name" value="KRAB AND ZINC FINGER DOMAIN-CONTAINING"/>
    <property type="match status" value="1"/>
</dbReference>
<feature type="domain" description="C2H2-type" evidence="7">
    <location>
        <begin position="250"/>
        <end position="278"/>
    </location>
</feature>
<dbReference type="GO" id="GO:0008270">
    <property type="term" value="F:zinc ion binding"/>
    <property type="evidence" value="ECO:0007669"/>
    <property type="project" value="UniProtKB-KW"/>
</dbReference>
<dbReference type="Proteomes" id="UP000092461">
    <property type="component" value="Unassembled WGS sequence"/>
</dbReference>
<organism evidence="8 9">
    <name type="scientific">Lutzomyia longipalpis</name>
    <name type="common">Sand fly</name>
    <dbReference type="NCBI Taxonomy" id="7200"/>
    <lineage>
        <taxon>Eukaryota</taxon>
        <taxon>Metazoa</taxon>
        <taxon>Ecdysozoa</taxon>
        <taxon>Arthropoda</taxon>
        <taxon>Hexapoda</taxon>
        <taxon>Insecta</taxon>
        <taxon>Pterygota</taxon>
        <taxon>Neoptera</taxon>
        <taxon>Endopterygota</taxon>
        <taxon>Diptera</taxon>
        <taxon>Nematocera</taxon>
        <taxon>Psychodoidea</taxon>
        <taxon>Psychodidae</taxon>
        <taxon>Lutzomyia</taxon>
        <taxon>Lutzomyia</taxon>
    </lineage>
</organism>
<dbReference type="GO" id="GO:0005634">
    <property type="term" value="C:nucleus"/>
    <property type="evidence" value="ECO:0007669"/>
    <property type="project" value="InterPro"/>
</dbReference>
<feature type="domain" description="C2H2-type" evidence="7">
    <location>
        <begin position="367"/>
        <end position="390"/>
    </location>
</feature>
<evidence type="ECO:0000256" key="6">
    <source>
        <dbReference type="SAM" id="MobiDB-lite"/>
    </source>
</evidence>
<dbReference type="EnsemblMetazoa" id="LLOJ007683-RA">
    <property type="protein sequence ID" value="LLOJ007683-PA"/>
    <property type="gene ID" value="LLOJ007683"/>
</dbReference>
<dbReference type="InterPro" id="IPR012934">
    <property type="entry name" value="Znf_AD"/>
</dbReference>
<dbReference type="InterPro" id="IPR013087">
    <property type="entry name" value="Znf_C2H2_type"/>
</dbReference>
<dbReference type="Pfam" id="PF00096">
    <property type="entry name" value="zf-C2H2"/>
    <property type="match status" value="2"/>
</dbReference>
<dbReference type="PROSITE" id="PS00028">
    <property type="entry name" value="ZINC_FINGER_C2H2_1"/>
    <property type="match status" value="3"/>
</dbReference>
<name>A0A1B0CS34_LUTLO</name>
<evidence type="ECO:0000256" key="5">
    <source>
        <dbReference type="PROSITE-ProRule" id="PRU00042"/>
    </source>
</evidence>
<dbReference type="SUPFAM" id="SSF57667">
    <property type="entry name" value="beta-beta-alpha zinc fingers"/>
    <property type="match status" value="2"/>
</dbReference>
<proteinExistence type="predicted"/>
<dbReference type="SMART" id="SM00868">
    <property type="entry name" value="zf-AD"/>
    <property type="match status" value="1"/>
</dbReference>
<keyword evidence="1" id="KW-0479">Metal-binding</keyword>
<evidence type="ECO:0000256" key="1">
    <source>
        <dbReference type="ARBA" id="ARBA00022723"/>
    </source>
</evidence>
<dbReference type="InterPro" id="IPR036236">
    <property type="entry name" value="Znf_C2H2_sf"/>
</dbReference>
<reference evidence="8" key="1">
    <citation type="submission" date="2020-05" db="UniProtKB">
        <authorList>
            <consortium name="EnsemblMetazoa"/>
        </authorList>
    </citation>
    <scope>IDENTIFICATION</scope>
    <source>
        <strain evidence="8">Jacobina</strain>
    </source>
</reference>
<dbReference type="VEuPathDB" id="VectorBase:LLOJ007683"/>
<dbReference type="Gene3D" id="3.40.1800.20">
    <property type="match status" value="1"/>
</dbReference>
<feature type="compositionally biased region" description="Basic residues" evidence="6">
    <location>
        <begin position="155"/>
        <end position="165"/>
    </location>
</feature>
<dbReference type="AlphaFoldDB" id="A0A1B0CS34"/>
<dbReference type="VEuPathDB" id="VectorBase:LLONM1_001361"/>
<evidence type="ECO:0000256" key="2">
    <source>
        <dbReference type="ARBA" id="ARBA00022737"/>
    </source>
</evidence>
<protein>
    <recommendedName>
        <fullName evidence="7">C2H2-type domain-containing protein</fullName>
    </recommendedName>
</protein>